<comment type="function">
    <text evidence="8 9">Intramembrane glycolipid transporter that operates in the biosynthetic pathway of dolichol-linked oligosaccharides, the glycan precursors employed in protein asparagine (N)-glycosylation. The sequential addition of sugars to dolichol pyrophosphate produces dolichol-linked oligosaccharides containing fourteen sugars, including two GlcNAcs, nine mannoses and three glucoses. Once assembled, the oligosaccharide is transferred from the lipid to nascent proteins by oligosaccharyltransferases. The assembly of dolichol-linked oligosaccharides begins on the cytosolic side of the endoplasmic reticulum membrane and finishes in its lumen. RFT1 could mediate the translocation of the cytosolically oriented intermediate DolPP-GlcNAc2Man5, produced by ALG11, into the ER lumen where dolichol-linked oligosaccharides assembly continues. However, the intramembrane lipid transporter activity could not be confirmed in vitro.</text>
</comment>
<feature type="transmembrane region" description="Helical" evidence="9">
    <location>
        <begin position="134"/>
        <end position="157"/>
    </location>
</feature>
<dbReference type="EMBL" id="JOJR01000002">
    <property type="protein sequence ID" value="RCN53355.1"/>
    <property type="molecule type" value="Genomic_DNA"/>
</dbReference>
<evidence type="ECO:0000256" key="9">
    <source>
        <dbReference type="RuleBase" id="RU365067"/>
    </source>
</evidence>
<keyword evidence="4 9" id="KW-0812">Transmembrane</keyword>
<name>A0A368HDQ7_ANCCA</name>
<keyword evidence="11" id="KW-1185">Reference proteome</keyword>
<feature type="transmembrane region" description="Helical" evidence="9">
    <location>
        <begin position="169"/>
        <end position="188"/>
    </location>
</feature>
<keyword evidence="5" id="KW-0256">Endoplasmic reticulum</keyword>
<evidence type="ECO:0000313" key="11">
    <source>
        <dbReference type="Proteomes" id="UP000252519"/>
    </source>
</evidence>
<evidence type="ECO:0000256" key="6">
    <source>
        <dbReference type="ARBA" id="ARBA00022989"/>
    </source>
</evidence>
<comment type="subcellular location">
    <subcellularLocation>
        <location evidence="1 9">Endoplasmic reticulum membrane</location>
        <topology evidence="1 9">Multi-pass membrane protein</topology>
    </subcellularLocation>
</comment>
<evidence type="ECO:0000256" key="2">
    <source>
        <dbReference type="ARBA" id="ARBA00004922"/>
    </source>
</evidence>
<organism evidence="10 11">
    <name type="scientific">Ancylostoma caninum</name>
    <name type="common">Dog hookworm</name>
    <dbReference type="NCBI Taxonomy" id="29170"/>
    <lineage>
        <taxon>Eukaryota</taxon>
        <taxon>Metazoa</taxon>
        <taxon>Ecdysozoa</taxon>
        <taxon>Nematoda</taxon>
        <taxon>Chromadorea</taxon>
        <taxon>Rhabditida</taxon>
        <taxon>Rhabditina</taxon>
        <taxon>Rhabditomorpha</taxon>
        <taxon>Strongyloidea</taxon>
        <taxon>Ancylostomatidae</taxon>
        <taxon>Ancylostomatinae</taxon>
        <taxon>Ancylostoma</taxon>
    </lineage>
</organism>
<dbReference type="PANTHER" id="PTHR13117">
    <property type="entry name" value="ENDOPLASMIC RETICULUM MULTISPAN TRANSMEMBRANE PROTEIN-RELATED"/>
    <property type="match status" value="1"/>
</dbReference>
<dbReference type="OrthoDB" id="9979195at2759"/>
<dbReference type="GO" id="GO:0006488">
    <property type="term" value="P:dolichol-linked oligosaccharide biosynthetic process"/>
    <property type="evidence" value="ECO:0007669"/>
    <property type="project" value="InterPro"/>
</dbReference>
<reference evidence="10 11" key="1">
    <citation type="submission" date="2014-10" db="EMBL/GenBank/DDBJ databases">
        <title>Draft genome of the hookworm Ancylostoma caninum.</title>
        <authorList>
            <person name="Mitreva M."/>
        </authorList>
    </citation>
    <scope>NUCLEOTIDE SEQUENCE [LARGE SCALE GENOMIC DNA]</scope>
    <source>
        <strain evidence="10 11">Baltimore</strain>
    </source>
</reference>
<keyword evidence="7 9" id="KW-0472">Membrane</keyword>
<feature type="transmembrane region" description="Helical" evidence="9">
    <location>
        <begin position="12"/>
        <end position="31"/>
    </location>
</feature>
<evidence type="ECO:0000256" key="4">
    <source>
        <dbReference type="ARBA" id="ARBA00022692"/>
    </source>
</evidence>
<evidence type="ECO:0000313" key="10">
    <source>
        <dbReference type="EMBL" id="RCN53355.1"/>
    </source>
</evidence>
<evidence type="ECO:0000256" key="5">
    <source>
        <dbReference type="ARBA" id="ARBA00022824"/>
    </source>
</evidence>
<dbReference type="Proteomes" id="UP000252519">
    <property type="component" value="Unassembled WGS sequence"/>
</dbReference>
<feature type="transmembrane region" description="Helical" evidence="9">
    <location>
        <begin position="37"/>
        <end position="55"/>
    </location>
</feature>
<evidence type="ECO:0000256" key="8">
    <source>
        <dbReference type="ARBA" id="ARBA00045912"/>
    </source>
</evidence>
<protein>
    <recommendedName>
        <fullName evidence="9">Protein RFT1 homolog</fullName>
    </recommendedName>
</protein>
<accession>A0A368HDQ7</accession>
<gene>
    <name evidence="10" type="ORF">ANCCAN_00418</name>
</gene>
<sequence length="545" mass="60176">MASLGRSLAVNFSGQLVARVFSFAINMYLLRIVNNDVLGLVNVRLTLLYNTVLFLTREPMRKANILRTSLPCFVNIIWLSPLICVSLSIFCTVFWSIFSSNHDVPWLILLAFPLSAVIESLAEPFAVISLRFSLTGHFAVAQSLLILLQRVFVLILITTTPMYHLDIFAYAQVLSSIAYLLFHYIAFLRYSRLSMPELSSFSGFRSFFPQPGSNALTSSRNGKITANSHLESRIIIIRTECEVHGFDREALSAIGTLFAHSILKQLMTDGSAYVMTFTELLSLKSQAVYDAVEKVGSLVARIVLTPLEEMCFAYFSNAINKNSEVFAKSTESHDSLVENFSTTLHVASVVGIVVSVFGIPYSPLAVFLYGGHLLYDNGGAVLLSLYCIYLSIMAVNGITECFAMASMNNAQVFSHGRFLLVSAIVHIALSFCLCSYLHASGFIIANAVNMLFRIGYSWRHINSFLGDRTPSIVNVLPSFSTVVFLFFALMATLFTLLVFGSTPGLSHTLAHVAIGGVLLVLVVAHIVSTDHVFQVLTHRLQKYAP</sequence>
<feature type="transmembrane region" description="Helical" evidence="9">
    <location>
        <begin position="346"/>
        <end position="369"/>
    </location>
</feature>
<dbReference type="AlphaFoldDB" id="A0A368HDQ7"/>
<feature type="transmembrane region" description="Helical" evidence="9">
    <location>
        <begin position="381"/>
        <end position="407"/>
    </location>
</feature>
<comment type="similarity">
    <text evidence="3 9">Belongs to the RFT1 family.</text>
</comment>
<dbReference type="GO" id="GO:0034203">
    <property type="term" value="P:glycolipid translocation"/>
    <property type="evidence" value="ECO:0007669"/>
    <property type="project" value="TreeGrafter"/>
</dbReference>
<dbReference type="STRING" id="29170.A0A368HDQ7"/>
<evidence type="ECO:0000256" key="3">
    <source>
        <dbReference type="ARBA" id="ARBA00010288"/>
    </source>
</evidence>
<feature type="transmembrane region" description="Helical" evidence="9">
    <location>
        <begin position="509"/>
        <end position="527"/>
    </location>
</feature>
<feature type="transmembrane region" description="Helical" evidence="9">
    <location>
        <begin position="472"/>
        <end position="497"/>
    </location>
</feature>
<dbReference type="InterPro" id="IPR007594">
    <property type="entry name" value="RFT1"/>
</dbReference>
<comment type="caution">
    <text evidence="10">The sequence shown here is derived from an EMBL/GenBank/DDBJ whole genome shotgun (WGS) entry which is preliminary data.</text>
</comment>
<dbReference type="PANTHER" id="PTHR13117:SF5">
    <property type="entry name" value="PROTEIN RFT1 HOMOLOG"/>
    <property type="match status" value="1"/>
</dbReference>
<comment type="pathway">
    <text evidence="2">Protein modification; protein glycosylation.</text>
</comment>
<dbReference type="Pfam" id="PF04506">
    <property type="entry name" value="Rft-1"/>
    <property type="match status" value="1"/>
</dbReference>
<evidence type="ECO:0000256" key="1">
    <source>
        <dbReference type="ARBA" id="ARBA00004477"/>
    </source>
</evidence>
<keyword evidence="6 9" id="KW-1133">Transmembrane helix</keyword>
<feature type="transmembrane region" description="Helical" evidence="9">
    <location>
        <begin position="76"/>
        <end position="98"/>
    </location>
</feature>
<dbReference type="GO" id="GO:0005789">
    <property type="term" value="C:endoplasmic reticulum membrane"/>
    <property type="evidence" value="ECO:0007669"/>
    <property type="project" value="UniProtKB-SubCell"/>
</dbReference>
<feature type="transmembrane region" description="Helical" evidence="9">
    <location>
        <begin position="104"/>
        <end position="122"/>
    </location>
</feature>
<proteinExistence type="inferred from homology"/>
<evidence type="ECO:0000256" key="7">
    <source>
        <dbReference type="ARBA" id="ARBA00023136"/>
    </source>
</evidence>
<feature type="transmembrane region" description="Helical" evidence="9">
    <location>
        <begin position="419"/>
        <end position="452"/>
    </location>
</feature>